<evidence type="ECO:0000313" key="2">
    <source>
        <dbReference type="Proteomes" id="UP000295302"/>
    </source>
</evidence>
<dbReference type="GO" id="GO:0016787">
    <property type="term" value="F:hydrolase activity"/>
    <property type="evidence" value="ECO:0007669"/>
    <property type="project" value="UniProtKB-KW"/>
</dbReference>
<organism evidence="1 2">
    <name type="scientific">Nonomuraea terrae</name>
    <dbReference type="NCBI Taxonomy" id="2530383"/>
    <lineage>
        <taxon>Bacteria</taxon>
        <taxon>Bacillati</taxon>
        <taxon>Actinomycetota</taxon>
        <taxon>Actinomycetes</taxon>
        <taxon>Streptosporangiales</taxon>
        <taxon>Streptosporangiaceae</taxon>
        <taxon>Nonomuraea</taxon>
    </lineage>
</organism>
<reference evidence="1 2" key="1">
    <citation type="submission" date="2019-03" db="EMBL/GenBank/DDBJ databases">
        <title>Draft genome sequences of novel Actinobacteria.</title>
        <authorList>
            <person name="Sahin N."/>
            <person name="Ay H."/>
            <person name="Saygin H."/>
        </authorList>
    </citation>
    <scope>NUCLEOTIDE SEQUENCE [LARGE SCALE GENOMIC DNA]</scope>
    <source>
        <strain evidence="1 2">CH32</strain>
    </source>
</reference>
<evidence type="ECO:0000313" key="1">
    <source>
        <dbReference type="EMBL" id="TDD57027.1"/>
    </source>
</evidence>
<comment type="caution">
    <text evidence="1">The sequence shown here is derived from an EMBL/GenBank/DDBJ whole genome shotgun (WGS) entry which is preliminary data.</text>
</comment>
<sequence length="182" mass="18788">MSAGRSVVVIPGGRYGPQAGLLAYVGEAARRRDAAVELVFWRPPEDLVVAEAAPWVSGQVTPLVEGLDRPVLIGKSLGSLGAAVAADRGLAGIWLTPLLTVPACVAALRRATEPFLLVGGTADGFWDGALARELTPHVVEVDGADHGMQVPGPLRRTAEVLGDVTTAVEAFLDGVVWPPGAA</sequence>
<keyword evidence="1" id="KW-0378">Hydrolase</keyword>
<gene>
    <name evidence="1" type="ORF">E1286_01710</name>
</gene>
<name>A0A4V2YP56_9ACTN</name>
<proteinExistence type="predicted"/>
<dbReference type="AlphaFoldDB" id="A0A4V2YP56"/>
<dbReference type="InterPro" id="IPR029058">
    <property type="entry name" value="AB_hydrolase_fold"/>
</dbReference>
<dbReference type="SUPFAM" id="SSF53474">
    <property type="entry name" value="alpha/beta-Hydrolases"/>
    <property type="match status" value="1"/>
</dbReference>
<keyword evidence="2" id="KW-1185">Reference proteome</keyword>
<dbReference type="RefSeq" id="WP_132608429.1">
    <property type="nucleotide sequence ID" value="NZ_SMKQ01000002.1"/>
</dbReference>
<dbReference type="OrthoDB" id="70765at2"/>
<protein>
    <submittedName>
        <fullName evidence="1">Alpha/beta hydrolase</fullName>
    </submittedName>
</protein>
<dbReference type="EMBL" id="SMKQ01000002">
    <property type="protein sequence ID" value="TDD57027.1"/>
    <property type="molecule type" value="Genomic_DNA"/>
</dbReference>
<accession>A0A4V2YP56</accession>
<dbReference type="Gene3D" id="3.40.50.1820">
    <property type="entry name" value="alpha/beta hydrolase"/>
    <property type="match status" value="1"/>
</dbReference>
<dbReference type="Proteomes" id="UP000295302">
    <property type="component" value="Unassembled WGS sequence"/>
</dbReference>